<evidence type="ECO:0000313" key="2">
    <source>
        <dbReference type="EMBL" id="RDW90877.1"/>
    </source>
</evidence>
<feature type="compositionally biased region" description="Basic and acidic residues" evidence="1">
    <location>
        <begin position="143"/>
        <end position="157"/>
    </location>
</feature>
<evidence type="ECO:0000313" key="3">
    <source>
        <dbReference type="Proteomes" id="UP000256690"/>
    </source>
</evidence>
<evidence type="ECO:0008006" key="4">
    <source>
        <dbReference type="Google" id="ProtNLM"/>
    </source>
</evidence>
<keyword evidence="3" id="KW-1185">Reference proteome</keyword>
<sequence>MDPQEVVISALKERNIPPKRDEITSAFRNEINGVGNTEWVQEHLTPDTLLSQEELRLYALHSVPVNWDAHMLILERSHRYSKLEESGALPALFSDANFDSTRPFLDDDLQRAIEALNTSTANIQRQIDILTSQYEILHRQHKRGDDQASKQNREVERLRRKHEAATQNTAAAISEMVHELEVSLKNESEKSTMDGKKILSALTVRLKDNDKLLSDIEALASGVKSFDGDASTMKRTTELSSILSKYVAEEIYCRLDRLYLEKLLDGSKSVSDVPTDKDTETVAGLEQETDSLYPEIDILAEMSTKQQFVEPILRQLRNHHGQLRIASHQKLDLILKMVMDMTTSTENLITALQDRESLCATLEAFASAYRSEVGDQILDSNSSRRETMRRFSTQPTSMSVQPGRQLGHFPECEALSGLLRRLGLSFEAVFQAEQAEGGIQTLITERQHMLDGLHNYGIASDSPLAVELLPTDRATRLVYSALEADSLFTTSLSSMEHERSLSELESKLSRIQKGIERLNYDVVYQRNKNKESFLERWG</sequence>
<gene>
    <name evidence="2" type="ORF">DSM5745_02652</name>
</gene>
<dbReference type="Proteomes" id="UP000256690">
    <property type="component" value="Unassembled WGS sequence"/>
</dbReference>
<accession>A0A3D8SX26</accession>
<comment type="caution">
    <text evidence="2">The sequence shown here is derived from an EMBL/GenBank/DDBJ whole genome shotgun (WGS) entry which is preliminary data.</text>
</comment>
<organism evidence="2 3">
    <name type="scientific">Aspergillus mulundensis</name>
    <dbReference type="NCBI Taxonomy" id="1810919"/>
    <lineage>
        <taxon>Eukaryota</taxon>
        <taxon>Fungi</taxon>
        <taxon>Dikarya</taxon>
        <taxon>Ascomycota</taxon>
        <taxon>Pezizomycotina</taxon>
        <taxon>Eurotiomycetes</taxon>
        <taxon>Eurotiomycetidae</taxon>
        <taxon>Eurotiales</taxon>
        <taxon>Aspergillaceae</taxon>
        <taxon>Aspergillus</taxon>
        <taxon>Aspergillus subgen. Nidulantes</taxon>
    </lineage>
</organism>
<feature type="region of interest" description="Disordered" evidence="1">
    <location>
        <begin position="140"/>
        <end position="165"/>
    </location>
</feature>
<evidence type="ECO:0000256" key="1">
    <source>
        <dbReference type="SAM" id="MobiDB-lite"/>
    </source>
</evidence>
<name>A0A3D8SX26_9EURO</name>
<dbReference type="OrthoDB" id="1699231at2759"/>
<dbReference type="GeneID" id="38113022"/>
<protein>
    <recommendedName>
        <fullName evidence="4">HAUS augmin-like complex subunit 3 N-terminal domain-containing protein</fullName>
    </recommendedName>
</protein>
<dbReference type="RefSeq" id="XP_026607831.1">
    <property type="nucleotide sequence ID" value="XM_026744668.1"/>
</dbReference>
<proteinExistence type="predicted"/>
<dbReference type="EMBL" id="PVWQ01000002">
    <property type="protein sequence ID" value="RDW90877.1"/>
    <property type="molecule type" value="Genomic_DNA"/>
</dbReference>
<dbReference type="AlphaFoldDB" id="A0A3D8SX26"/>
<reference evidence="2 3" key="1">
    <citation type="journal article" date="2018" name="IMA Fungus">
        <title>IMA Genome-F 9: Draft genome sequence of Annulohypoxylon stygium, Aspergillus mulundensis, Berkeleyomyces basicola (syn. Thielaviopsis basicola), Ceratocystis smalleyi, two Cercospora beticola strains, Coleophoma cylindrospora, Fusarium fracticaudum, Phialophora cf. hyalina, and Morchella septimelata.</title>
        <authorList>
            <person name="Wingfield B.D."/>
            <person name="Bills G.F."/>
            <person name="Dong Y."/>
            <person name="Huang W."/>
            <person name="Nel W.J."/>
            <person name="Swalarsk-Parry B.S."/>
            <person name="Vaghefi N."/>
            <person name="Wilken P.M."/>
            <person name="An Z."/>
            <person name="de Beer Z.W."/>
            <person name="De Vos L."/>
            <person name="Chen L."/>
            <person name="Duong T.A."/>
            <person name="Gao Y."/>
            <person name="Hammerbacher A."/>
            <person name="Kikkert J.R."/>
            <person name="Li Y."/>
            <person name="Li H."/>
            <person name="Li K."/>
            <person name="Li Q."/>
            <person name="Liu X."/>
            <person name="Ma X."/>
            <person name="Naidoo K."/>
            <person name="Pethybridge S.J."/>
            <person name="Sun J."/>
            <person name="Steenkamp E.T."/>
            <person name="van der Nest M.A."/>
            <person name="van Wyk S."/>
            <person name="Wingfield M.J."/>
            <person name="Xiong C."/>
            <person name="Yue Q."/>
            <person name="Zhang X."/>
        </authorList>
    </citation>
    <scope>NUCLEOTIDE SEQUENCE [LARGE SCALE GENOMIC DNA]</scope>
    <source>
        <strain evidence="2 3">DSM 5745</strain>
    </source>
</reference>